<dbReference type="InterPro" id="IPR038586">
    <property type="entry name" value="Tctex-1-like_sf"/>
</dbReference>
<organism evidence="3 4">
    <name type="scientific">Macrostomum lignano</name>
    <dbReference type="NCBI Taxonomy" id="282301"/>
    <lineage>
        <taxon>Eukaryota</taxon>
        <taxon>Metazoa</taxon>
        <taxon>Spiralia</taxon>
        <taxon>Lophotrochozoa</taxon>
        <taxon>Platyhelminthes</taxon>
        <taxon>Rhabditophora</taxon>
        <taxon>Macrostomorpha</taxon>
        <taxon>Macrostomida</taxon>
        <taxon>Macrostomidae</taxon>
        <taxon>Macrostomum</taxon>
    </lineage>
</organism>
<keyword evidence="4" id="KW-1185">Reference proteome</keyword>
<dbReference type="PANTHER" id="PTHR21255:SF65">
    <property type="entry name" value="TCTEX1 DOMAIN-CONTAINING PROTEIN 2"/>
    <property type="match status" value="1"/>
</dbReference>
<gene>
    <name evidence="3" type="ORF">BOX15_Mlig024344g1</name>
</gene>
<feature type="region of interest" description="Disordered" evidence="2">
    <location>
        <begin position="1"/>
        <end position="68"/>
    </location>
</feature>
<accession>A0A267FBQ0</accession>
<dbReference type="InterPro" id="IPR005334">
    <property type="entry name" value="Tctex-1-like"/>
</dbReference>
<dbReference type="CDD" id="cd21451">
    <property type="entry name" value="DLC-like_TCTEX1D"/>
    <property type="match status" value="1"/>
</dbReference>
<dbReference type="GO" id="GO:0007018">
    <property type="term" value="P:microtubule-based movement"/>
    <property type="evidence" value="ECO:0007669"/>
    <property type="project" value="TreeGrafter"/>
</dbReference>
<comment type="caution">
    <text evidence="3">The sequence shown here is derived from an EMBL/GenBank/DDBJ whole genome shotgun (WGS) entry which is preliminary data.</text>
</comment>
<dbReference type="PANTHER" id="PTHR21255">
    <property type="entry name" value="T-COMPLEX-ASSOCIATED-TESTIS-EXPRESSED 1/ DYNEIN LIGHT CHAIN"/>
    <property type="match status" value="1"/>
</dbReference>
<evidence type="ECO:0000313" key="3">
    <source>
        <dbReference type="EMBL" id="PAA70432.1"/>
    </source>
</evidence>
<evidence type="ECO:0000256" key="1">
    <source>
        <dbReference type="ARBA" id="ARBA00005361"/>
    </source>
</evidence>
<proteinExistence type="inferred from homology"/>
<feature type="compositionally biased region" description="Basic residues" evidence="2">
    <location>
        <begin position="24"/>
        <end position="35"/>
    </location>
</feature>
<name>A0A267FBQ0_9PLAT</name>
<reference evidence="3 4" key="1">
    <citation type="submission" date="2017-06" db="EMBL/GenBank/DDBJ databases">
        <title>A platform for efficient transgenesis in Macrostomum lignano, a flatworm model organism for stem cell research.</title>
        <authorList>
            <person name="Berezikov E."/>
        </authorList>
    </citation>
    <scope>NUCLEOTIDE SEQUENCE [LARGE SCALE GENOMIC DNA]</scope>
    <source>
        <strain evidence="3">DV1</strain>
        <tissue evidence="3">Whole organism</tissue>
    </source>
</reference>
<protein>
    <submittedName>
        <fullName evidence="3">Uncharacterized protein</fullName>
    </submittedName>
</protein>
<dbReference type="AlphaFoldDB" id="A0A267FBQ0"/>
<dbReference type="EMBL" id="NIVC01001238">
    <property type="protein sequence ID" value="PAA70432.1"/>
    <property type="molecule type" value="Genomic_DNA"/>
</dbReference>
<dbReference type="GO" id="GO:0045505">
    <property type="term" value="F:dynein intermediate chain binding"/>
    <property type="evidence" value="ECO:0007669"/>
    <property type="project" value="TreeGrafter"/>
</dbReference>
<evidence type="ECO:0000313" key="4">
    <source>
        <dbReference type="Proteomes" id="UP000215902"/>
    </source>
</evidence>
<dbReference type="Proteomes" id="UP000215902">
    <property type="component" value="Unassembled WGS sequence"/>
</dbReference>
<feature type="compositionally biased region" description="Low complexity" evidence="2">
    <location>
        <begin position="13"/>
        <end position="23"/>
    </location>
</feature>
<sequence length="229" mass="25616">MPAGGGQKRRRQQPQSVQLSLPPHHQHHQQHHHQQQSHFRREEAGSKTPSSQHHLQLPHHQHQQQQPARQLSLSMLIVLKRRLREVRARLQAQAAANAVLHGRRGGAGRGDNSYRTRPAAPAFASPGEPGQVLRHSLHFFLGESHYCQRASAKLIRMVAEDVKRRLKLALTGSRRFKLVVTAGLVQKARQGGLEASRCLLDAGCDGCATASLDRPTFVASAAAYWFYYE</sequence>
<dbReference type="OrthoDB" id="10260741at2759"/>
<dbReference type="Pfam" id="PF03645">
    <property type="entry name" value="Tctex-1"/>
    <property type="match status" value="1"/>
</dbReference>
<dbReference type="GO" id="GO:0005737">
    <property type="term" value="C:cytoplasm"/>
    <property type="evidence" value="ECO:0007669"/>
    <property type="project" value="TreeGrafter"/>
</dbReference>
<evidence type="ECO:0000256" key="2">
    <source>
        <dbReference type="SAM" id="MobiDB-lite"/>
    </source>
</evidence>
<dbReference type="Gene3D" id="3.30.1140.40">
    <property type="entry name" value="Tctex-1"/>
    <property type="match status" value="1"/>
</dbReference>
<comment type="similarity">
    <text evidence="1">Belongs to the dynein light chain Tctex-type family.</text>
</comment>
<dbReference type="GO" id="GO:0005868">
    <property type="term" value="C:cytoplasmic dynein complex"/>
    <property type="evidence" value="ECO:0007669"/>
    <property type="project" value="TreeGrafter"/>
</dbReference>